<evidence type="ECO:0000313" key="2">
    <source>
        <dbReference type="Proteomes" id="UP001154420"/>
    </source>
</evidence>
<dbReference type="RefSeq" id="WP_160558875.1">
    <property type="nucleotide sequence ID" value="NZ_QZDT01000004.1"/>
</dbReference>
<accession>A0A9X5BDI8</accession>
<organism evidence="1 2">
    <name type="scientific">Parablautia muri</name>
    <dbReference type="NCBI Taxonomy" id="2320879"/>
    <lineage>
        <taxon>Bacteria</taxon>
        <taxon>Bacillati</taxon>
        <taxon>Bacillota</taxon>
        <taxon>Clostridia</taxon>
        <taxon>Lachnospirales</taxon>
        <taxon>Lachnospiraceae</taxon>
        <taxon>Parablautia</taxon>
    </lineage>
</organism>
<sequence>MNYESLYQALQPDQKSLKDSLTLLQKLQKALNREAESGEMKNFIRDLRAMKEAVGVLTKALENLEESVDGFDTKAYFENGEFAEQMIEICREKGVNVRGEFPVYEMFPYRVRVDVENQDLFLDRKKVQCVRPQSFVETVQKGQEKLNKANFNASTFVNELADAYDLAILKGRKRVGSDLYLTNIYKVLAPMSRFRKDYDQNNFAFDVARLYTSGVEETKTGRKFQFGPSRNNDKAIRILDKEGKEQFLATIRFYD</sequence>
<dbReference type="OrthoDB" id="2034203at2"/>
<keyword evidence="2" id="KW-1185">Reference proteome</keyword>
<comment type="caution">
    <text evidence="1">The sequence shown here is derived from an EMBL/GenBank/DDBJ whole genome shotgun (WGS) entry which is preliminary data.</text>
</comment>
<evidence type="ECO:0000313" key="1">
    <source>
        <dbReference type="EMBL" id="NBJ91791.1"/>
    </source>
</evidence>
<dbReference type="Proteomes" id="UP001154420">
    <property type="component" value="Unassembled WGS sequence"/>
</dbReference>
<gene>
    <name evidence="1" type="ORF">D5281_04090</name>
</gene>
<reference evidence="1" key="1">
    <citation type="submission" date="2018-09" db="EMBL/GenBank/DDBJ databases">
        <title>Murine metabolic-syndrome-specific gut microbial biobank.</title>
        <authorList>
            <person name="Liu C."/>
        </authorList>
    </citation>
    <scope>NUCLEOTIDE SEQUENCE</scope>
    <source>
        <strain evidence="1">D42-62</strain>
    </source>
</reference>
<proteinExistence type="predicted"/>
<dbReference type="EMBL" id="QZDT01000004">
    <property type="protein sequence ID" value="NBJ91791.1"/>
    <property type="molecule type" value="Genomic_DNA"/>
</dbReference>
<protein>
    <submittedName>
        <fullName evidence="1">Uncharacterized protein</fullName>
    </submittedName>
</protein>
<name>A0A9X5BDI8_9FIRM</name>
<dbReference type="AlphaFoldDB" id="A0A9X5BDI8"/>